<dbReference type="GO" id="GO:0009307">
    <property type="term" value="P:DNA restriction-modification system"/>
    <property type="evidence" value="ECO:0007669"/>
    <property type="project" value="InterPro"/>
</dbReference>
<dbReference type="GO" id="GO:0003677">
    <property type="term" value="F:DNA binding"/>
    <property type="evidence" value="ECO:0007669"/>
    <property type="project" value="InterPro"/>
</dbReference>
<dbReference type="GO" id="GO:0009007">
    <property type="term" value="F:site-specific DNA-methyltransferase (adenine-specific) activity"/>
    <property type="evidence" value="ECO:0007669"/>
    <property type="project" value="InterPro"/>
</dbReference>
<dbReference type="EMBL" id="MF476925">
    <property type="protein sequence ID" value="ASW27683.1"/>
    <property type="molecule type" value="Genomic_DNA"/>
</dbReference>
<dbReference type="InterPro" id="IPR008593">
    <property type="entry name" value="Dam_MeTrfase"/>
</dbReference>
<evidence type="ECO:0008006" key="3">
    <source>
        <dbReference type="Google" id="ProtNLM"/>
    </source>
</evidence>
<dbReference type="Proteomes" id="UP000221999">
    <property type="component" value="Segment"/>
</dbReference>
<protein>
    <recommendedName>
        <fullName evidence="3">DNA N-6-adenine-methyltransferase</fullName>
    </recommendedName>
</protein>
<organism evidence="1 2">
    <name type="scientific">Klebsiella phage YMC16/01/N133_KPN_BP</name>
    <dbReference type="NCBI Taxonomy" id="2026102"/>
    <lineage>
        <taxon>Viruses</taxon>
        <taxon>Duplodnaviria</taxon>
        <taxon>Heunggongvirae</taxon>
        <taxon>Uroviricota</taxon>
        <taxon>Caudoviricetes</taxon>
        <taxon>Casjensviridae</taxon>
        <taxon>Seodaemunguvirus</taxon>
        <taxon>Seodaemunguvirus YMC16-01N133</taxon>
    </lineage>
</organism>
<proteinExistence type="predicted"/>
<dbReference type="Pfam" id="PF05869">
    <property type="entry name" value="Dam"/>
    <property type="match status" value="1"/>
</dbReference>
<name>A0A248XD99_9CAUD</name>
<evidence type="ECO:0000313" key="2">
    <source>
        <dbReference type="Proteomes" id="UP000221999"/>
    </source>
</evidence>
<sequence>MAGSFNPGKKSSTADGDKNFWATSWRQFYDAQHLYGRPFLFDVAAEKATSKCGIVDYFGLDRGDDSLQLDWPADWWCNPPFDRKVEFIQHARKQQAAGRPGMMLLPYEPVSNWWRDNLQYDVIVYEPDGRYNFMERDGQTMKTGVNFGTALVLFTTATIGLSLRIPYTRGIGDYLHPQAAADAEEDELI</sequence>
<keyword evidence="2" id="KW-1185">Reference proteome</keyword>
<reference evidence="1 2" key="1">
    <citation type="submission" date="2017-07" db="EMBL/GenBank/DDBJ databases">
        <title>Complete Genome Sequence of the Klebsiella phage YMC16/01/N133_KPN_BP.</title>
        <authorList>
            <person name="Jeon J."/>
            <person name="Yong D."/>
            <person name="Lee K."/>
        </authorList>
    </citation>
    <scope>NUCLEOTIDE SEQUENCE [LARGE SCALE GENOMIC DNA]</scope>
</reference>
<evidence type="ECO:0000313" key="1">
    <source>
        <dbReference type="EMBL" id="ASW27683.1"/>
    </source>
</evidence>
<accession>A0A248XD99</accession>
<gene>
    <name evidence="1" type="ORF">KPNN133_064</name>
</gene>